<sequence>MAAATAPPNASPRLPIHASHPLSPSRSTSPSPSPSVDDDHDPAHMTFDELEMQRSRHFVQALKELKNLRPQLYSAAEYCESSYLYSDQKQVVLDNLKDYSVKALVNAVDHLGTVAYKLNDLLGQQTTEISATELRAASVAQRMRSCQEHSDREGLKQQSLAKTMHANHKHYVLPDPCAEGELNPSLVRENFDTVLSRQSPLKSESHPHSSPQMQPQPLAKDSSSADFASSSGSKSLAWHFTSEPAPTSTSEGSNSSSKRSISAGRRTPPPTASGRKVLETSLSKGSFLTPSLYNGDSMPRTSEAGLSTSKYPASAKLSTQRSGSFTPAKTAPPMRVGLVPGLLLGCPLCLLATFLLLQNTHSILLLLWKPFYFVIPTHSLCNLSVDSW</sequence>
<dbReference type="InterPro" id="IPR028457">
    <property type="entry name" value="ABI"/>
</dbReference>
<name>A0A8T0IZH1_CERPU</name>
<dbReference type="Gene3D" id="6.10.140.1620">
    <property type="match status" value="1"/>
</dbReference>
<comment type="caution">
    <text evidence="4">The sequence shown here is derived from an EMBL/GenBank/DDBJ whole genome shotgun (WGS) entry which is preliminary data.</text>
</comment>
<protein>
    <recommendedName>
        <fullName evidence="6">Protein ABIL1</fullName>
    </recommendedName>
</protein>
<organism evidence="4 5">
    <name type="scientific">Ceratodon purpureus</name>
    <name type="common">Fire moss</name>
    <name type="synonym">Dicranum purpureum</name>
    <dbReference type="NCBI Taxonomy" id="3225"/>
    <lineage>
        <taxon>Eukaryota</taxon>
        <taxon>Viridiplantae</taxon>
        <taxon>Streptophyta</taxon>
        <taxon>Embryophyta</taxon>
        <taxon>Bryophyta</taxon>
        <taxon>Bryophytina</taxon>
        <taxon>Bryopsida</taxon>
        <taxon>Dicranidae</taxon>
        <taxon>Pseudoditrichales</taxon>
        <taxon>Ditrichaceae</taxon>
        <taxon>Ceratodon</taxon>
    </lineage>
</organism>
<dbReference type="PANTHER" id="PTHR10460:SF0">
    <property type="entry name" value="ABELSON INTERACTING PROTEIN, ISOFORM D"/>
    <property type="match status" value="1"/>
</dbReference>
<evidence type="ECO:0000313" key="4">
    <source>
        <dbReference type="EMBL" id="KAG0589120.1"/>
    </source>
</evidence>
<evidence type="ECO:0000256" key="1">
    <source>
        <dbReference type="ARBA" id="ARBA00010020"/>
    </source>
</evidence>
<dbReference type="Proteomes" id="UP000822688">
    <property type="component" value="Chromosome 2"/>
</dbReference>
<comment type="similarity">
    <text evidence="1">Belongs to the ABI family.</text>
</comment>
<feature type="compositionally biased region" description="Low complexity" evidence="3">
    <location>
        <begin position="208"/>
        <end position="237"/>
    </location>
</feature>
<gene>
    <name evidence="4" type="ORF">KC19_2G292600</name>
</gene>
<feature type="compositionally biased region" description="Low complexity" evidence="3">
    <location>
        <begin position="19"/>
        <end position="30"/>
    </location>
</feature>
<accession>A0A8T0IZH1</accession>
<evidence type="ECO:0000256" key="2">
    <source>
        <dbReference type="ARBA" id="ARBA00025223"/>
    </source>
</evidence>
<feature type="compositionally biased region" description="Polar residues" evidence="3">
    <location>
        <begin position="304"/>
        <end position="327"/>
    </location>
</feature>
<comment type="function">
    <text evidence="2">Involved in regulation of actin and microtubule organization. Part of a WAVE complex that activates the Arp2/3 complex.</text>
</comment>
<dbReference type="AlphaFoldDB" id="A0A8T0IZH1"/>
<evidence type="ECO:0008006" key="6">
    <source>
        <dbReference type="Google" id="ProtNLM"/>
    </source>
</evidence>
<evidence type="ECO:0000313" key="5">
    <source>
        <dbReference type="Proteomes" id="UP000822688"/>
    </source>
</evidence>
<evidence type="ECO:0000256" key="3">
    <source>
        <dbReference type="SAM" id="MobiDB-lite"/>
    </source>
</evidence>
<dbReference type="EMBL" id="CM026422">
    <property type="protein sequence ID" value="KAG0589120.1"/>
    <property type="molecule type" value="Genomic_DNA"/>
</dbReference>
<feature type="region of interest" description="Disordered" evidence="3">
    <location>
        <begin position="195"/>
        <end position="277"/>
    </location>
</feature>
<reference evidence="4" key="1">
    <citation type="submission" date="2020-06" db="EMBL/GenBank/DDBJ databases">
        <title>WGS assembly of Ceratodon purpureus strain R40.</title>
        <authorList>
            <person name="Carey S.B."/>
            <person name="Jenkins J."/>
            <person name="Shu S."/>
            <person name="Lovell J.T."/>
            <person name="Sreedasyam A."/>
            <person name="Maumus F."/>
            <person name="Tiley G.P."/>
            <person name="Fernandez-Pozo N."/>
            <person name="Barry K."/>
            <person name="Chen C."/>
            <person name="Wang M."/>
            <person name="Lipzen A."/>
            <person name="Daum C."/>
            <person name="Saski C.A."/>
            <person name="Payton A.C."/>
            <person name="Mcbreen J.C."/>
            <person name="Conrad R.E."/>
            <person name="Kollar L.M."/>
            <person name="Olsson S."/>
            <person name="Huttunen S."/>
            <person name="Landis J.B."/>
            <person name="Wickett N.J."/>
            <person name="Johnson M.G."/>
            <person name="Rensing S.A."/>
            <person name="Grimwood J."/>
            <person name="Schmutz J."/>
            <person name="Mcdaniel S.F."/>
        </authorList>
    </citation>
    <scope>NUCLEOTIDE SEQUENCE</scope>
    <source>
        <strain evidence="4">R40</strain>
    </source>
</reference>
<feature type="compositionally biased region" description="Low complexity" evidence="3">
    <location>
        <begin position="248"/>
        <end position="262"/>
    </location>
</feature>
<dbReference type="PANTHER" id="PTHR10460">
    <property type="entry name" value="ABL INTERACTOR FAMILY MEMBER"/>
    <property type="match status" value="1"/>
</dbReference>
<keyword evidence="5" id="KW-1185">Reference proteome</keyword>
<feature type="region of interest" description="Disordered" evidence="3">
    <location>
        <begin position="1"/>
        <end position="43"/>
    </location>
</feature>
<feature type="region of interest" description="Disordered" evidence="3">
    <location>
        <begin position="290"/>
        <end position="328"/>
    </location>
</feature>
<proteinExistence type="inferred from homology"/>